<dbReference type="InterPro" id="IPR000160">
    <property type="entry name" value="GGDEF_dom"/>
</dbReference>
<dbReference type="EMBL" id="JABEQJ010000001">
    <property type="protein sequence ID" value="MBB2158756.1"/>
    <property type="molecule type" value="Genomic_DNA"/>
</dbReference>
<dbReference type="InterPro" id="IPR001633">
    <property type="entry name" value="EAL_dom"/>
</dbReference>
<evidence type="ECO:0000313" key="4">
    <source>
        <dbReference type="EMBL" id="MBB2158756.1"/>
    </source>
</evidence>
<dbReference type="Pfam" id="PF00563">
    <property type="entry name" value="EAL"/>
    <property type="match status" value="1"/>
</dbReference>
<reference evidence="4 5" key="1">
    <citation type="submission" date="2020-04" db="EMBL/GenBank/DDBJ databases">
        <title>Description of novel Gluconacetobacter.</title>
        <authorList>
            <person name="Sombolestani A."/>
        </authorList>
    </citation>
    <scope>NUCLEOTIDE SEQUENCE [LARGE SCALE GENOMIC DNA]</scope>
    <source>
        <strain evidence="4 5">LMG 19747</strain>
    </source>
</reference>
<accession>A0A7W4NJ79</accession>
<proteinExistence type="predicted"/>
<dbReference type="SUPFAM" id="SSF55073">
    <property type="entry name" value="Nucleotide cyclase"/>
    <property type="match status" value="1"/>
</dbReference>
<sequence>MTLHWPFGREGWFSAAGSAELAVARYRRCAQHLPMMYAVLLVNMWLLAAIFARQAPGWLSIGYPAAASVFCAVRMRSWLRARRREPTPARAQAALANTGRLVVGLVIAQSAWTFALYGRGDEATRSFLFLSVATTTLSAMQCLVHLRGAAIGLAAVGNATLLALCLVGATPFDLAAALSLLAASAGGIGVLTDTSRDFSQTVNARAEEVRRTKEQELLLRMIDDMPVAVMTVEPRTCVINYANRMSKTLIRNIEHLLPIRADDLIGTSIDVFHRSPGHQRRILADPRNLPHNARIRLGGEVLDLKISAIIAKDGHYMAPMLTWALVTKEAEAENRIRHLAHYDALTGLPNRVTLRRELEDRLASPGNRAGLLYVDLDGFKLVNDTRGHQIGDALLRQVTARLKRVCNGPAVTVTRLEGDEFAVLLPHDCRPQAQLQADLVVTALGTPFDLEDAGTIQIGASVGIALAPEHGGVPDILLARADMALHAAKEAGRGAALIFSAELEGRVQERVRLEDALRSVLASRDGLFVFYQPIVNLQSGRVAAREALARWHHPRHGWISPARFVPVAEQCGLIDRLGAFILDQACRSAARWTDGAHVAVNVSALQLGKGTLVDAVAAALADSGLPAERLEIEVTETALLRDEHRGIQDLLSLREMGVRVSLDDFGTGYSSLAHLRTFAFDKIKIDGSFVRDALARPECAAVVGAIAGLGKRLGVRIVAEGVETEAQLSLVRAEGCQEVQGYLYGRPEPTEADVPLVALLDRRL</sequence>
<keyword evidence="1" id="KW-0812">Transmembrane</keyword>
<dbReference type="SMART" id="SM00052">
    <property type="entry name" value="EAL"/>
    <property type="match status" value="1"/>
</dbReference>
<keyword evidence="1" id="KW-0472">Membrane</keyword>
<dbReference type="SUPFAM" id="SSF141868">
    <property type="entry name" value="EAL domain-like"/>
    <property type="match status" value="1"/>
</dbReference>
<protein>
    <submittedName>
        <fullName evidence="4">EAL domain-containing protein</fullName>
    </submittedName>
</protein>
<dbReference type="PANTHER" id="PTHR44757:SF2">
    <property type="entry name" value="BIOFILM ARCHITECTURE MAINTENANCE PROTEIN MBAA"/>
    <property type="match status" value="1"/>
</dbReference>
<comment type="caution">
    <text evidence="4">The sequence shown here is derived from an EMBL/GenBank/DDBJ whole genome shotgun (WGS) entry which is preliminary data.</text>
</comment>
<dbReference type="Gene3D" id="3.20.20.450">
    <property type="entry name" value="EAL domain"/>
    <property type="match status" value="1"/>
</dbReference>
<dbReference type="Proteomes" id="UP000589085">
    <property type="component" value="Unassembled WGS sequence"/>
</dbReference>
<evidence type="ECO:0000256" key="1">
    <source>
        <dbReference type="SAM" id="Phobius"/>
    </source>
</evidence>
<dbReference type="InterPro" id="IPR052155">
    <property type="entry name" value="Biofilm_reg_signaling"/>
</dbReference>
<dbReference type="Gene3D" id="3.30.450.20">
    <property type="entry name" value="PAS domain"/>
    <property type="match status" value="1"/>
</dbReference>
<dbReference type="SMART" id="SM00267">
    <property type="entry name" value="GGDEF"/>
    <property type="match status" value="1"/>
</dbReference>
<feature type="transmembrane region" description="Helical" evidence="1">
    <location>
        <begin position="123"/>
        <end position="144"/>
    </location>
</feature>
<dbReference type="RefSeq" id="WP_182995618.1">
    <property type="nucleotide sequence ID" value="NZ_JABEQJ010000001.1"/>
</dbReference>
<feature type="transmembrane region" description="Helical" evidence="1">
    <location>
        <begin position="35"/>
        <end position="52"/>
    </location>
</feature>
<dbReference type="InterPro" id="IPR043128">
    <property type="entry name" value="Rev_trsase/Diguanyl_cyclase"/>
</dbReference>
<evidence type="ECO:0000259" key="3">
    <source>
        <dbReference type="PROSITE" id="PS50887"/>
    </source>
</evidence>
<dbReference type="AlphaFoldDB" id="A0A7W4NJ79"/>
<keyword evidence="1" id="KW-1133">Transmembrane helix</keyword>
<name>A0A7W4NJ79_9PROT</name>
<dbReference type="NCBIfam" id="TIGR00254">
    <property type="entry name" value="GGDEF"/>
    <property type="match status" value="1"/>
</dbReference>
<dbReference type="InterPro" id="IPR029787">
    <property type="entry name" value="Nucleotide_cyclase"/>
</dbReference>
<dbReference type="InterPro" id="IPR035919">
    <property type="entry name" value="EAL_sf"/>
</dbReference>
<dbReference type="PANTHER" id="PTHR44757">
    <property type="entry name" value="DIGUANYLATE CYCLASE DGCP"/>
    <property type="match status" value="1"/>
</dbReference>
<feature type="transmembrane region" description="Helical" evidence="1">
    <location>
        <begin position="151"/>
        <end position="169"/>
    </location>
</feature>
<dbReference type="Pfam" id="PF00990">
    <property type="entry name" value="GGDEF"/>
    <property type="match status" value="1"/>
</dbReference>
<evidence type="ECO:0000313" key="5">
    <source>
        <dbReference type="Proteomes" id="UP000589085"/>
    </source>
</evidence>
<dbReference type="CDD" id="cd01949">
    <property type="entry name" value="GGDEF"/>
    <property type="match status" value="1"/>
</dbReference>
<feature type="transmembrane region" description="Helical" evidence="1">
    <location>
        <begin position="58"/>
        <end position="77"/>
    </location>
</feature>
<dbReference type="PROSITE" id="PS50883">
    <property type="entry name" value="EAL"/>
    <property type="match status" value="1"/>
</dbReference>
<feature type="domain" description="EAL" evidence="2">
    <location>
        <begin position="510"/>
        <end position="761"/>
    </location>
</feature>
<dbReference type="Gene3D" id="3.30.70.270">
    <property type="match status" value="1"/>
</dbReference>
<dbReference type="CDD" id="cd01948">
    <property type="entry name" value="EAL"/>
    <property type="match status" value="1"/>
</dbReference>
<dbReference type="PROSITE" id="PS50887">
    <property type="entry name" value="GGDEF"/>
    <property type="match status" value="1"/>
</dbReference>
<feature type="transmembrane region" description="Helical" evidence="1">
    <location>
        <begin position="98"/>
        <end position="117"/>
    </location>
</feature>
<evidence type="ECO:0000259" key="2">
    <source>
        <dbReference type="PROSITE" id="PS50883"/>
    </source>
</evidence>
<organism evidence="4 5">
    <name type="scientific">Gluconacetobacter sacchari</name>
    <dbReference type="NCBI Taxonomy" id="92759"/>
    <lineage>
        <taxon>Bacteria</taxon>
        <taxon>Pseudomonadati</taxon>
        <taxon>Pseudomonadota</taxon>
        <taxon>Alphaproteobacteria</taxon>
        <taxon>Acetobacterales</taxon>
        <taxon>Acetobacteraceae</taxon>
        <taxon>Gluconacetobacter</taxon>
    </lineage>
</organism>
<gene>
    <name evidence="4" type="ORF">HLH48_00935</name>
</gene>
<feature type="domain" description="GGDEF" evidence="3">
    <location>
        <begin position="367"/>
        <end position="501"/>
    </location>
</feature>